<gene>
    <name evidence="1" type="primary">botR</name>
    <name evidence="1" type="ORF">rsdtw13_36080</name>
</gene>
<dbReference type="EMBL" id="BROD01000001">
    <property type="protein sequence ID" value="GKX68350.1"/>
    <property type="molecule type" value="Genomic_DNA"/>
</dbReference>
<keyword evidence="2" id="KW-1185">Reference proteome</keyword>
<accession>A0ACB5RGY1</accession>
<evidence type="ECO:0000313" key="2">
    <source>
        <dbReference type="Proteomes" id="UP001058074"/>
    </source>
</evidence>
<protein>
    <submittedName>
        <fullName evidence="1">Transcriptional regulator BotR, P-21</fullName>
    </submittedName>
</protein>
<sequence length="174" mass="20601">MNLTEMILCSRDNDKNFDDIYFRFKKKIEFLVESFNIKLYKNDVILFLWQLTKKINVSNFKSEQMLQAYISVSLKNYCISIYNKHCKNNKIIYNSVLTNIEIDQNYNDNSIEDSSLAFDDLIINLSDKQKEVITMRYKYCLSDDEIARSLNISRQAVYKNRIAALNKLHETLSC</sequence>
<evidence type="ECO:0000313" key="1">
    <source>
        <dbReference type="EMBL" id="GKX68350.1"/>
    </source>
</evidence>
<comment type="caution">
    <text evidence="1">The sequence shown here is derived from an EMBL/GenBank/DDBJ whole genome shotgun (WGS) entry which is preliminary data.</text>
</comment>
<dbReference type="Proteomes" id="UP001058074">
    <property type="component" value="Unassembled WGS sequence"/>
</dbReference>
<reference evidence="1" key="1">
    <citation type="journal article" date="2025" name="Int. J. Syst. Evol. Microbiol.">
        <title>Inconstantimicrobium mannanitabidum sp. nov., a novel member of the family Clostridiaceae isolated from anoxic soil under the treatment of reductive soil disinfestation.</title>
        <authorList>
            <person name="Ueki A."/>
            <person name="Tonouchi A."/>
            <person name="Honma S."/>
            <person name="Kaku N."/>
            <person name="Ueki K."/>
        </authorList>
    </citation>
    <scope>NUCLEOTIDE SEQUENCE</scope>
    <source>
        <strain evidence="1">TW13</strain>
    </source>
</reference>
<proteinExistence type="predicted"/>
<organism evidence="1 2">
    <name type="scientific">Inconstantimicrobium mannanitabidum</name>
    <dbReference type="NCBI Taxonomy" id="1604901"/>
    <lineage>
        <taxon>Bacteria</taxon>
        <taxon>Bacillati</taxon>
        <taxon>Bacillota</taxon>
        <taxon>Clostridia</taxon>
        <taxon>Eubacteriales</taxon>
        <taxon>Clostridiaceae</taxon>
        <taxon>Inconstantimicrobium</taxon>
    </lineage>
</organism>
<name>A0ACB5RGY1_9CLOT</name>